<dbReference type="Proteomes" id="UP001164286">
    <property type="component" value="Unassembled WGS sequence"/>
</dbReference>
<feature type="compositionally biased region" description="Polar residues" evidence="4">
    <location>
        <begin position="437"/>
        <end position="447"/>
    </location>
</feature>
<dbReference type="AlphaFoldDB" id="A0AA38HGZ2"/>
<evidence type="ECO:0000313" key="5">
    <source>
        <dbReference type="EMBL" id="KAI9638814.1"/>
    </source>
</evidence>
<evidence type="ECO:0000256" key="2">
    <source>
        <dbReference type="ARBA" id="ARBA00022737"/>
    </source>
</evidence>
<evidence type="ECO:0000256" key="1">
    <source>
        <dbReference type="ARBA" id="ARBA00022574"/>
    </source>
</evidence>
<dbReference type="GeneID" id="77725702"/>
<dbReference type="PANTHER" id="PTHR11227">
    <property type="entry name" value="WD-REPEAT PROTEIN INTERACTING WITH PHOSPHOINOSIDES WIPI -RELATED"/>
    <property type="match status" value="1"/>
</dbReference>
<keyword evidence="2" id="KW-0677">Repeat</keyword>
<organism evidence="5 6">
    <name type="scientific">Dioszegia hungarica</name>
    <dbReference type="NCBI Taxonomy" id="4972"/>
    <lineage>
        <taxon>Eukaryota</taxon>
        <taxon>Fungi</taxon>
        <taxon>Dikarya</taxon>
        <taxon>Basidiomycota</taxon>
        <taxon>Agaricomycotina</taxon>
        <taxon>Tremellomycetes</taxon>
        <taxon>Tremellales</taxon>
        <taxon>Bulleribasidiaceae</taxon>
        <taxon>Dioszegia</taxon>
    </lineage>
</organism>
<dbReference type="EMBL" id="JAKWFO010000002">
    <property type="protein sequence ID" value="KAI9638814.1"/>
    <property type="molecule type" value="Genomic_DNA"/>
</dbReference>
<reference evidence="5" key="1">
    <citation type="journal article" date="2022" name="G3 (Bethesda)">
        <title>High quality genome of the basidiomycete yeast Dioszegia hungarica PDD-24b-2 isolated from cloud water.</title>
        <authorList>
            <person name="Jarrige D."/>
            <person name="Haridas S."/>
            <person name="Bleykasten-Grosshans C."/>
            <person name="Joly M."/>
            <person name="Nadalig T."/>
            <person name="Sancelme M."/>
            <person name="Vuilleumier S."/>
            <person name="Grigoriev I.V."/>
            <person name="Amato P."/>
            <person name="Bringel F."/>
        </authorList>
    </citation>
    <scope>NUCLEOTIDE SEQUENCE</scope>
    <source>
        <strain evidence="5">PDD-24b-2</strain>
    </source>
</reference>
<dbReference type="InterPro" id="IPR036322">
    <property type="entry name" value="WD40_repeat_dom_sf"/>
</dbReference>
<sequence length="545" mass="59356">MQLGRYQVSTLRPPPILAVDFSLDGRLFAVALKTGYEVWRTYPLALIRRRTLPGSLGRALPLPNSPLLALQGGGKSPLFAPNKVILYHDGLGVAVAELEFGEKVRGLTCRASTLCIALSRRVIAFQYGVSAPPDPSGKGKGKAKESDGGFFVTKIGEWETVTNERGLMAVASTLDSTLLAIPGRQTGHVQLIHLPACRPPNSTAPSRTTRSASQAFRSPIILAHEHELSSLACTATGSHIITTSERGTLLRVWSTSQGRLERELRRGVDRAEMWGAQFEDAVSGRVVGWSDKGTVHVWGNADDESRQDGTKSPLTDRSTPVPSLTNILSRNLPLPKYFSSSPSTALYRLPRKNPHAFASTVSAAAEAAYLPSMKMREAGEEEGEWNERFVVCWVGVEVDVAEIKREEKARPAGTSRTASMDMGIGMGTREERRSFGSDATTSRTATPTLGLGRDPPSGIPTLLRKHLLSRDPKVRASGPIPKGAGEPRRTKMERQLIAITFGGDWYRLRIPDDTVEDAEGEIQKKTGRKCELVEYRRLNVGGGGW</sequence>
<comment type="caution">
    <text evidence="5">The sequence shown here is derived from an EMBL/GenBank/DDBJ whole genome shotgun (WGS) entry which is preliminary data.</text>
</comment>
<dbReference type="RefSeq" id="XP_052948591.1">
    <property type="nucleotide sequence ID" value="XM_053086501.1"/>
</dbReference>
<gene>
    <name evidence="5" type="ORF">MKK02DRAFT_22021</name>
</gene>
<evidence type="ECO:0008006" key="7">
    <source>
        <dbReference type="Google" id="ProtNLM"/>
    </source>
</evidence>
<accession>A0AA38HGZ2</accession>
<protein>
    <recommendedName>
        <fullName evidence="7">WD40 repeat-like protein</fullName>
    </recommendedName>
</protein>
<comment type="similarity">
    <text evidence="3">Belongs to the WD repeat PROPPIN family.</text>
</comment>
<dbReference type="InterPro" id="IPR048720">
    <property type="entry name" value="PROPPIN"/>
</dbReference>
<feature type="region of interest" description="Disordered" evidence="4">
    <location>
        <begin position="431"/>
        <end position="456"/>
    </location>
</feature>
<dbReference type="SUPFAM" id="SSF50978">
    <property type="entry name" value="WD40 repeat-like"/>
    <property type="match status" value="1"/>
</dbReference>
<feature type="compositionally biased region" description="Polar residues" evidence="4">
    <location>
        <begin position="310"/>
        <end position="322"/>
    </location>
</feature>
<proteinExistence type="inferred from homology"/>
<keyword evidence="1" id="KW-0853">WD repeat</keyword>
<dbReference type="Gene3D" id="2.130.10.10">
    <property type="entry name" value="YVTN repeat-like/Quinoprotein amine dehydrogenase"/>
    <property type="match status" value="1"/>
</dbReference>
<evidence type="ECO:0000256" key="3">
    <source>
        <dbReference type="ARBA" id="ARBA00025740"/>
    </source>
</evidence>
<feature type="region of interest" description="Disordered" evidence="4">
    <location>
        <begin position="298"/>
        <end position="322"/>
    </location>
</feature>
<evidence type="ECO:0000256" key="4">
    <source>
        <dbReference type="SAM" id="MobiDB-lite"/>
    </source>
</evidence>
<keyword evidence="6" id="KW-1185">Reference proteome</keyword>
<name>A0AA38HGZ2_9TREE</name>
<dbReference type="InterPro" id="IPR015943">
    <property type="entry name" value="WD40/YVTN_repeat-like_dom_sf"/>
</dbReference>
<evidence type="ECO:0000313" key="6">
    <source>
        <dbReference type="Proteomes" id="UP001164286"/>
    </source>
</evidence>